<proteinExistence type="predicted"/>
<dbReference type="GO" id="GO:0004519">
    <property type="term" value="F:endonuclease activity"/>
    <property type="evidence" value="ECO:0007669"/>
    <property type="project" value="UniProtKB-KW"/>
</dbReference>
<protein>
    <submittedName>
        <fullName evidence="2">Uma2 family endonuclease</fullName>
    </submittedName>
</protein>
<dbReference type="EMBL" id="JBHFNQ010000118">
    <property type="protein sequence ID" value="MFB2878288.1"/>
    <property type="molecule type" value="Genomic_DNA"/>
</dbReference>
<evidence type="ECO:0000313" key="3">
    <source>
        <dbReference type="Proteomes" id="UP001576774"/>
    </source>
</evidence>
<dbReference type="Proteomes" id="UP001576774">
    <property type="component" value="Unassembled WGS sequence"/>
</dbReference>
<evidence type="ECO:0000313" key="2">
    <source>
        <dbReference type="EMBL" id="MFB2878288.1"/>
    </source>
</evidence>
<accession>A0ABV4X681</accession>
<dbReference type="CDD" id="cd06260">
    <property type="entry name" value="DUF820-like"/>
    <property type="match status" value="1"/>
</dbReference>
<dbReference type="InterPro" id="IPR008538">
    <property type="entry name" value="Uma2"/>
</dbReference>
<dbReference type="Pfam" id="PF05685">
    <property type="entry name" value="Uma2"/>
    <property type="match status" value="1"/>
</dbReference>
<keyword evidence="3" id="KW-1185">Reference proteome</keyword>
<organism evidence="2 3">
    <name type="scientific">Floridaenema aerugineum BLCC-F46</name>
    <dbReference type="NCBI Taxonomy" id="3153654"/>
    <lineage>
        <taxon>Bacteria</taxon>
        <taxon>Bacillati</taxon>
        <taxon>Cyanobacteriota</taxon>
        <taxon>Cyanophyceae</taxon>
        <taxon>Oscillatoriophycideae</taxon>
        <taxon>Aerosakkonematales</taxon>
        <taxon>Aerosakkonemataceae</taxon>
        <taxon>Floridanema</taxon>
        <taxon>Floridanema aerugineum</taxon>
    </lineage>
</organism>
<dbReference type="RefSeq" id="WP_413271365.1">
    <property type="nucleotide sequence ID" value="NZ_JBHFNQ010000118.1"/>
</dbReference>
<dbReference type="InterPro" id="IPR011335">
    <property type="entry name" value="Restrct_endonuc-II-like"/>
</dbReference>
<keyword evidence="2" id="KW-0255">Endonuclease</keyword>
<sequence length="202" mass="23589">MSFTPTQSKQKLTFEQFLQQYPDDGRYELVDGEIVRILATRQHDDIADFITKRFDREVDRLNLNYKVSGRIMITTLTKNGKEQGRFPDVSVVNLDVWRANRSAYSALREPLQLAVEVVSTNWEDDYIDKLDEYQRLGIFEYWIVDYLAIGSRDYLGNPKIPTIFVYQLNERVYQVTAFRGSDRIVSPTFPELELTVDEILGV</sequence>
<comment type="caution">
    <text evidence="2">The sequence shown here is derived from an EMBL/GenBank/DDBJ whole genome shotgun (WGS) entry which is preliminary data.</text>
</comment>
<feature type="domain" description="Putative restriction endonuclease" evidence="1">
    <location>
        <begin position="14"/>
        <end position="196"/>
    </location>
</feature>
<dbReference type="PANTHER" id="PTHR34107:SF2">
    <property type="entry name" value="SLL0888 PROTEIN"/>
    <property type="match status" value="1"/>
</dbReference>
<name>A0ABV4X681_9CYAN</name>
<dbReference type="PANTHER" id="PTHR34107">
    <property type="entry name" value="SLL0198 PROTEIN-RELATED"/>
    <property type="match status" value="1"/>
</dbReference>
<reference evidence="2 3" key="1">
    <citation type="submission" date="2024-09" db="EMBL/GenBank/DDBJ databases">
        <title>Floridaenema gen nov. (Aerosakkonemataceae, Aerosakkonematales ord. nov., Cyanobacteria) from benthic tropical and subtropical fresh waters, with the description of four new species.</title>
        <authorList>
            <person name="Moretto J.A."/>
            <person name="Berthold D.E."/>
            <person name="Lefler F.W."/>
            <person name="Huang I.-S."/>
            <person name="Laughinghouse H. IV."/>
        </authorList>
    </citation>
    <scope>NUCLEOTIDE SEQUENCE [LARGE SCALE GENOMIC DNA]</scope>
    <source>
        <strain evidence="2 3">BLCC-F46</strain>
    </source>
</reference>
<keyword evidence="2" id="KW-0378">Hydrolase</keyword>
<keyword evidence="2" id="KW-0540">Nuclease</keyword>
<evidence type="ECO:0000259" key="1">
    <source>
        <dbReference type="Pfam" id="PF05685"/>
    </source>
</evidence>
<dbReference type="SUPFAM" id="SSF52980">
    <property type="entry name" value="Restriction endonuclease-like"/>
    <property type="match status" value="1"/>
</dbReference>
<dbReference type="InterPro" id="IPR012296">
    <property type="entry name" value="Nuclease_put_TT1808"/>
</dbReference>
<dbReference type="Gene3D" id="3.90.1570.10">
    <property type="entry name" value="tt1808, chain A"/>
    <property type="match status" value="1"/>
</dbReference>
<gene>
    <name evidence="2" type="ORF">ACE1CC_15660</name>
</gene>